<organism evidence="2 3">
    <name type="scientific">Pseudomonas chlororaphis subsp. aurantiaca</name>
    <dbReference type="NCBI Taxonomy" id="86192"/>
    <lineage>
        <taxon>Bacteria</taxon>
        <taxon>Pseudomonadati</taxon>
        <taxon>Pseudomonadota</taxon>
        <taxon>Gammaproteobacteria</taxon>
        <taxon>Pseudomonadales</taxon>
        <taxon>Pseudomonadaceae</taxon>
        <taxon>Pseudomonas</taxon>
    </lineage>
</organism>
<comment type="caution">
    <text evidence="2">The sequence shown here is derived from an EMBL/GenBank/DDBJ whole genome shotgun (WGS) entry which is preliminary data.</text>
</comment>
<gene>
    <name evidence="2" type="ORF">I8747_02845</name>
</gene>
<keyword evidence="1" id="KW-0812">Transmembrane</keyword>
<name>A0AAJ0ZG59_9PSED</name>
<dbReference type="InterPro" id="IPR021733">
    <property type="entry name" value="DUF3304"/>
</dbReference>
<evidence type="ECO:0000256" key="1">
    <source>
        <dbReference type="SAM" id="Phobius"/>
    </source>
</evidence>
<evidence type="ECO:0000313" key="3">
    <source>
        <dbReference type="Proteomes" id="UP000787568"/>
    </source>
</evidence>
<accession>A0AAJ0ZG59</accession>
<protein>
    <submittedName>
        <fullName evidence="2">DUF3304 domain-containing protein</fullName>
    </submittedName>
</protein>
<dbReference type="Proteomes" id="UP000787568">
    <property type="component" value="Unassembled WGS sequence"/>
</dbReference>
<dbReference type="AlphaFoldDB" id="A0AAJ0ZG59"/>
<feature type="transmembrane region" description="Helical" evidence="1">
    <location>
        <begin position="37"/>
        <end position="54"/>
    </location>
</feature>
<sequence>MTRTAWKTPWPRKKAPEVRLFPSLAKRWKRLSGRQRTLIHWLALAALVASYFIWQYSRMPGAALYGHNHTDRPIFSYFVNDNWGGNGGVTCCWRIEGKTLKVDWIKDRTSKQARQGIEEETLSIEIPNPPRKRTDDTLHVHFLPGDQVRVAWSDKHTSPLKEELSEFYARDQERRSE</sequence>
<keyword evidence="1" id="KW-1133">Transmembrane helix</keyword>
<reference evidence="2" key="1">
    <citation type="submission" date="2020-12" db="EMBL/GenBank/DDBJ databases">
        <title>Generalized mutagenesis with transposon Tn5. A laboratory procedure for the identification of genes responsible for a bacterial phenotype and its regulation, illustrated with phenazine production in Pseudomonas chlororaphis.</title>
        <authorList>
            <person name="Muzio F."/>
            <person name="Sobrero P."/>
            <person name="Agaras B."/>
            <person name="Valverde C."/>
        </authorList>
    </citation>
    <scope>NUCLEOTIDE SEQUENCE</scope>
    <source>
        <strain evidence="2">SMMP3</strain>
    </source>
</reference>
<dbReference type="EMBL" id="JAEEFW010000001">
    <property type="protein sequence ID" value="MBU4631740.1"/>
    <property type="molecule type" value="Genomic_DNA"/>
</dbReference>
<dbReference type="Pfam" id="PF11745">
    <property type="entry name" value="DUF3304"/>
    <property type="match status" value="1"/>
</dbReference>
<keyword evidence="1" id="KW-0472">Membrane</keyword>
<proteinExistence type="predicted"/>
<evidence type="ECO:0000313" key="2">
    <source>
        <dbReference type="EMBL" id="MBU4631740.1"/>
    </source>
</evidence>